<dbReference type="EMBL" id="KN834893">
    <property type="protein sequence ID" value="KIK50617.1"/>
    <property type="molecule type" value="Genomic_DNA"/>
</dbReference>
<protein>
    <submittedName>
        <fullName evidence="1">Uncharacterized protein</fullName>
    </submittedName>
</protein>
<name>A0A0D0BYV8_9AGAR</name>
<keyword evidence="2" id="KW-1185">Reference proteome</keyword>
<proteinExistence type="predicted"/>
<reference evidence="1 2" key="1">
    <citation type="submission" date="2014-04" db="EMBL/GenBank/DDBJ databases">
        <title>Evolutionary Origins and Diversification of the Mycorrhizal Mutualists.</title>
        <authorList>
            <consortium name="DOE Joint Genome Institute"/>
            <consortium name="Mycorrhizal Genomics Consortium"/>
            <person name="Kohler A."/>
            <person name="Kuo A."/>
            <person name="Nagy L.G."/>
            <person name="Floudas D."/>
            <person name="Copeland A."/>
            <person name="Barry K.W."/>
            <person name="Cichocki N."/>
            <person name="Veneault-Fourrey C."/>
            <person name="LaButti K."/>
            <person name="Lindquist E.A."/>
            <person name="Lipzen A."/>
            <person name="Lundell T."/>
            <person name="Morin E."/>
            <person name="Murat C."/>
            <person name="Riley R."/>
            <person name="Ohm R."/>
            <person name="Sun H."/>
            <person name="Tunlid A."/>
            <person name="Henrissat B."/>
            <person name="Grigoriev I.V."/>
            <person name="Hibbett D.S."/>
            <person name="Martin F."/>
        </authorList>
    </citation>
    <scope>NUCLEOTIDE SEQUENCE [LARGE SCALE GENOMIC DNA]</scope>
    <source>
        <strain evidence="1 2">FD-317 M1</strain>
    </source>
</reference>
<accession>A0A0D0BYV8</accession>
<evidence type="ECO:0000313" key="2">
    <source>
        <dbReference type="Proteomes" id="UP000053593"/>
    </source>
</evidence>
<evidence type="ECO:0000313" key="1">
    <source>
        <dbReference type="EMBL" id="KIK50617.1"/>
    </source>
</evidence>
<gene>
    <name evidence="1" type="ORF">GYMLUDRAFT_438318</name>
</gene>
<dbReference type="AlphaFoldDB" id="A0A0D0BYV8"/>
<dbReference type="Proteomes" id="UP000053593">
    <property type="component" value="Unassembled WGS sequence"/>
</dbReference>
<dbReference type="OrthoDB" id="3037947at2759"/>
<dbReference type="HOGENOM" id="CLU_2413468_0_0_1"/>
<sequence>MTRSLPQSIEKYPSSVYATWDLSWEKLDEQCKIFLRLCSFYHYEGISSKIFQRALDNLSGVEYAETLACYPLLSYLTSQRMNWDEIWMDNIV</sequence>
<organism evidence="1 2">
    <name type="scientific">Collybiopsis luxurians FD-317 M1</name>
    <dbReference type="NCBI Taxonomy" id="944289"/>
    <lineage>
        <taxon>Eukaryota</taxon>
        <taxon>Fungi</taxon>
        <taxon>Dikarya</taxon>
        <taxon>Basidiomycota</taxon>
        <taxon>Agaricomycotina</taxon>
        <taxon>Agaricomycetes</taxon>
        <taxon>Agaricomycetidae</taxon>
        <taxon>Agaricales</taxon>
        <taxon>Marasmiineae</taxon>
        <taxon>Omphalotaceae</taxon>
        <taxon>Collybiopsis</taxon>
        <taxon>Collybiopsis luxurians</taxon>
    </lineage>
</organism>